<dbReference type="EMBL" id="FP565809">
    <property type="protein sequence ID" value="CBH22442.1"/>
    <property type="molecule type" value="Genomic_DNA"/>
</dbReference>
<dbReference type="EC" id="2.7.13.3" evidence="2"/>
<dbReference type="GO" id="GO:0000160">
    <property type="term" value="P:phosphorelay signal transduction system"/>
    <property type="evidence" value="ECO:0007669"/>
    <property type="project" value="UniProtKB-KW"/>
</dbReference>
<evidence type="ECO:0000256" key="7">
    <source>
        <dbReference type="ARBA" id="ARBA00022840"/>
    </source>
</evidence>
<organism evidence="10 11">
    <name type="scientific">Acetoanaerobium sticklandii (strain ATCC 12662 / DSM 519 / JCM 1433 / CCUG 9281 / NCIMB 10654 / HF)</name>
    <name type="common">Clostridium sticklandii</name>
    <dbReference type="NCBI Taxonomy" id="499177"/>
    <lineage>
        <taxon>Bacteria</taxon>
        <taxon>Bacillati</taxon>
        <taxon>Bacillota</taxon>
        <taxon>Clostridia</taxon>
        <taxon>Peptostreptococcales</taxon>
        <taxon>Filifactoraceae</taxon>
        <taxon>Acetoanaerobium</taxon>
    </lineage>
</organism>
<dbReference type="KEGG" id="cst:CLOST_2325"/>
<evidence type="ECO:0000256" key="6">
    <source>
        <dbReference type="ARBA" id="ARBA00022777"/>
    </source>
</evidence>
<dbReference type="Pfam" id="PF01590">
    <property type="entry name" value="GAF"/>
    <property type="match status" value="1"/>
</dbReference>
<feature type="domain" description="Histidine kinase" evidence="9">
    <location>
        <begin position="178"/>
        <end position="391"/>
    </location>
</feature>
<dbReference type="InterPro" id="IPR003018">
    <property type="entry name" value="GAF"/>
</dbReference>
<dbReference type="Gene3D" id="3.30.565.10">
    <property type="entry name" value="Histidine kinase-like ATPase, C-terminal domain"/>
    <property type="match status" value="1"/>
</dbReference>
<dbReference type="PANTHER" id="PTHR43065">
    <property type="entry name" value="SENSOR HISTIDINE KINASE"/>
    <property type="match status" value="1"/>
</dbReference>
<dbReference type="AlphaFoldDB" id="E3PUK4"/>
<comment type="catalytic activity">
    <reaction evidence="1">
        <text>ATP + protein L-histidine = ADP + protein N-phospho-L-histidine.</text>
        <dbReference type="EC" id="2.7.13.3"/>
    </reaction>
</comment>
<dbReference type="eggNOG" id="COG2203">
    <property type="taxonomic scope" value="Bacteria"/>
</dbReference>
<dbReference type="InterPro" id="IPR036890">
    <property type="entry name" value="HATPase_C_sf"/>
</dbReference>
<dbReference type="InterPro" id="IPR004358">
    <property type="entry name" value="Sig_transdc_His_kin-like_C"/>
</dbReference>
<keyword evidence="8" id="KW-0902">Two-component regulatory system</keyword>
<dbReference type="SUPFAM" id="SSF55874">
    <property type="entry name" value="ATPase domain of HSP90 chaperone/DNA topoisomerase II/histidine kinase"/>
    <property type="match status" value="1"/>
</dbReference>
<dbReference type="STRING" id="1511.CLOST_2325"/>
<dbReference type="SMART" id="SM00387">
    <property type="entry name" value="HATPase_c"/>
    <property type="match status" value="1"/>
</dbReference>
<dbReference type="eggNOG" id="COG4191">
    <property type="taxonomic scope" value="Bacteria"/>
</dbReference>
<dbReference type="GO" id="GO:0005524">
    <property type="term" value="F:ATP binding"/>
    <property type="evidence" value="ECO:0007669"/>
    <property type="project" value="UniProtKB-KW"/>
</dbReference>
<evidence type="ECO:0000259" key="9">
    <source>
        <dbReference type="PROSITE" id="PS50109"/>
    </source>
</evidence>
<evidence type="ECO:0000313" key="11">
    <source>
        <dbReference type="Proteomes" id="UP000007041"/>
    </source>
</evidence>
<keyword evidence="4" id="KW-0808">Transferase</keyword>
<keyword evidence="6 10" id="KW-0418">Kinase</keyword>
<dbReference type="PROSITE" id="PS50109">
    <property type="entry name" value="HIS_KIN"/>
    <property type="match status" value="1"/>
</dbReference>
<dbReference type="InterPro" id="IPR003594">
    <property type="entry name" value="HATPase_dom"/>
</dbReference>
<proteinExistence type="predicted"/>
<accession>E3PUK4</accession>
<name>E3PUK4_ACESD</name>
<dbReference type="HOGENOM" id="CLU_705368_0_0_9"/>
<gene>
    <name evidence="10" type="ordered locus">CLOST_2325</name>
</gene>
<dbReference type="Pfam" id="PF02518">
    <property type="entry name" value="HATPase_c"/>
    <property type="match status" value="1"/>
</dbReference>
<dbReference type="GO" id="GO:0004673">
    <property type="term" value="F:protein histidine kinase activity"/>
    <property type="evidence" value="ECO:0007669"/>
    <property type="project" value="UniProtKB-EC"/>
</dbReference>
<evidence type="ECO:0000256" key="5">
    <source>
        <dbReference type="ARBA" id="ARBA00022741"/>
    </source>
</evidence>
<protein>
    <recommendedName>
        <fullName evidence="2">histidine kinase</fullName>
        <ecNumber evidence="2">2.7.13.3</ecNumber>
    </recommendedName>
</protein>
<keyword evidence="5" id="KW-0547">Nucleotide-binding</keyword>
<reference evidence="11" key="1">
    <citation type="journal article" date="2010" name="BMC Genomics">
        <title>Clostridium sticklandii, a specialist in amino acid degradation:revisiting its metabolism through its genome sequence.</title>
        <authorList>
            <person name="Fonknechten N."/>
            <person name="Chaussonnerie S."/>
            <person name="Tricot S."/>
            <person name="Lajus A."/>
            <person name="Andreesen J.R."/>
            <person name="Perchat N."/>
            <person name="Pelletier E."/>
            <person name="Gouyvenoux M."/>
            <person name="Barbe V."/>
            <person name="Salanoubat M."/>
            <person name="Le Paslier D."/>
            <person name="Weissenbach J."/>
            <person name="Cohen G.N."/>
            <person name="Kreimeyer A."/>
        </authorList>
    </citation>
    <scope>NUCLEOTIDE SEQUENCE [LARGE SCALE GENOMIC DNA]</scope>
    <source>
        <strain evidence="11">ATCC 12662 / DSM 519 / JCM 1433 / CCUG 9281 / NCIMB 10654 / HF</strain>
    </source>
</reference>
<keyword evidence="3" id="KW-0597">Phosphoprotein</keyword>
<dbReference type="BioCyc" id="CSTI499177:GJE9-2395-MONOMER"/>
<evidence type="ECO:0000256" key="3">
    <source>
        <dbReference type="ARBA" id="ARBA00022553"/>
    </source>
</evidence>
<dbReference type="Proteomes" id="UP000007041">
    <property type="component" value="Chromosome"/>
</dbReference>
<sequence>MQKVVNAGQANSKEFLKKYDDFLNTTLSKLSNVSIYNDFLIEEVLSDIAKITNASRAYVFMFRECMTVMDNIYEYCSKGISEEKYNLQNLKCDYFPWWIDQLKKRQCIIIDDINNMSSDAEIEKEVLEEQGVKSLIVVPVVYEDELLGYVGLDYVFEKKEIDSDIVSILNLFAKFMGKVQHDLYNQFSFYNMKKVINQNLNHIKGLKAQIQNQEQIILKSLQCERADCKIGQNKENLNDILDYILEILSADLNQISKFEVNKDTEIKDVICNKIEIGQVILNILNNSLYELNKKYTIIEPNDKKNNSYLSVRTYEDENYVICEVTNNGTPIPEKLWVKVFEPFYTTKEIGEGTGLGLSIAYDIVVNKYKGDIFIKDSNHTSTTFVFKLPKF</sequence>
<evidence type="ECO:0000256" key="8">
    <source>
        <dbReference type="ARBA" id="ARBA00023012"/>
    </source>
</evidence>
<dbReference type="InterPro" id="IPR005467">
    <property type="entry name" value="His_kinase_dom"/>
</dbReference>
<dbReference type="InterPro" id="IPR029016">
    <property type="entry name" value="GAF-like_dom_sf"/>
</dbReference>
<dbReference type="SUPFAM" id="SSF55781">
    <property type="entry name" value="GAF domain-like"/>
    <property type="match status" value="1"/>
</dbReference>
<keyword evidence="7" id="KW-0067">ATP-binding</keyword>
<dbReference type="Gene3D" id="3.30.450.40">
    <property type="match status" value="1"/>
</dbReference>
<evidence type="ECO:0000256" key="4">
    <source>
        <dbReference type="ARBA" id="ARBA00022679"/>
    </source>
</evidence>
<dbReference type="PANTHER" id="PTHR43065:SF10">
    <property type="entry name" value="PEROXIDE STRESS-ACTIVATED HISTIDINE KINASE MAK3"/>
    <property type="match status" value="1"/>
</dbReference>
<evidence type="ECO:0000313" key="10">
    <source>
        <dbReference type="EMBL" id="CBH22442.1"/>
    </source>
</evidence>
<keyword evidence="11" id="KW-1185">Reference proteome</keyword>
<evidence type="ECO:0000256" key="1">
    <source>
        <dbReference type="ARBA" id="ARBA00000085"/>
    </source>
</evidence>
<dbReference type="PRINTS" id="PR00344">
    <property type="entry name" value="BCTRLSENSOR"/>
</dbReference>
<evidence type="ECO:0000256" key="2">
    <source>
        <dbReference type="ARBA" id="ARBA00012438"/>
    </source>
</evidence>